<gene>
    <name evidence="1" type="ORF">ACAOBT_LOCUS24202</name>
</gene>
<keyword evidence="2" id="KW-1185">Reference proteome</keyword>
<proteinExistence type="predicted"/>
<protein>
    <submittedName>
        <fullName evidence="1">Uncharacterized protein</fullName>
    </submittedName>
</protein>
<accession>A0A9P0LGV3</accession>
<organism evidence="1 2">
    <name type="scientific">Acanthoscelides obtectus</name>
    <name type="common">Bean weevil</name>
    <name type="synonym">Bruchus obtectus</name>
    <dbReference type="NCBI Taxonomy" id="200917"/>
    <lineage>
        <taxon>Eukaryota</taxon>
        <taxon>Metazoa</taxon>
        <taxon>Ecdysozoa</taxon>
        <taxon>Arthropoda</taxon>
        <taxon>Hexapoda</taxon>
        <taxon>Insecta</taxon>
        <taxon>Pterygota</taxon>
        <taxon>Neoptera</taxon>
        <taxon>Endopterygota</taxon>
        <taxon>Coleoptera</taxon>
        <taxon>Polyphaga</taxon>
        <taxon>Cucujiformia</taxon>
        <taxon>Chrysomeloidea</taxon>
        <taxon>Chrysomelidae</taxon>
        <taxon>Bruchinae</taxon>
        <taxon>Bruchini</taxon>
        <taxon>Acanthoscelides</taxon>
    </lineage>
</organism>
<evidence type="ECO:0000313" key="2">
    <source>
        <dbReference type="Proteomes" id="UP001152888"/>
    </source>
</evidence>
<name>A0A9P0LGV3_ACAOB</name>
<dbReference type="EMBL" id="CAKOFQ010007317">
    <property type="protein sequence ID" value="CAH1998187.1"/>
    <property type="molecule type" value="Genomic_DNA"/>
</dbReference>
<sequence length="36" mass="4669">MYNLKRTQKMLQYLKELRKKYKTIYWIVLLKFVMKK</sequence>
<evidence type="ECO:0000313" key="1">
    <source>
        <dbReference type="EMBL" id="CAH1998187.1"/>
    </source>
</evidence>
<dbReference type="AlphaFoldDB" id="A0A9P0LGV3"/>
<comment type="caution">
    <text evidence="1">The sequence shown here is derived from an EMBL/GenBank/DDBJ whole genome shotgun (WGS) entry which is preliminary data.</text>
</comment>
<reference evidence="1" key="1">
    <citation type="submission" date="2022-03" db="EMBL/GenBank/DDBJ databases">
        <authorList>
            <person name="Sayadi A."/>
        </authorList>
    </citation>
    <scope>NUCLEOTIDE SEQUENCE</scope>
</reference>
<dbReference type="Proteomes" id="UP001152888">
    <property type="component" value="Unassembled WGS sequence"/>
</dbReference>